<comment type="caution">
    <text evidence="2">The sequence shown here is derived from an EMBL/GenBank/DDBJ whole genome shotgun (WGS) entry which is preliminary data.</text>
</comment>
<feature type="chain" id="PRO_5040480882" evidence="1">
    <location>
        <begin position="21"/>
        <end position="184"/>
    </location>
</feature>
<evidence type="ECO:0000313" key="3">
    <source>
        <dbReference type="Proteomes" id="UP000750711"/>
    </source>
</evidence>
<proteinExistence type="predicted"/>
<name>A0A9P8LI24_9PEZI</name>
<feature type="signal peptide" evidence="1">
    <location>
        <begin position="1"/>
        <end position="20"/>
    </location>
</feature>
<protein>
    <submittedName>
        <fullName evidence="2">Uncharacterized protein</fullName>
    </submittedName>
</protein>
<accession>A0A9P8LI24</accession>
<dbReference type="EMBL" id="JAGHQM010000051">
    <property type="protein sequence ID" value="KAH0565896.1"/>
    <property type="molecule type" value="Genomic_DNA"/>
</dbReference>
<dbReference type="Proteomes" id="UP000750711">
    <property type="component" value="Unassembled WGS sequence"/>
</dbReference>
<evidence type="ECO:0000313" key="2">
    <source>
        <dbReference type="EMBL" id="KAH0565896.1"/>
    </source>
</evidence>
<dbReference type="AlphaFoldDB" id="A0A9P8LI24"/>
<sequence>MRTTMTTVFGLLGLSSTVVADLYIFQVTATAMDEGGLEVGHPINIFSSPPSCNDVNNAINIFSVNNDASKGGFVCDGCNEGSILDWTITRFEMYDGPNAIGAATSSPVSLTTGAVGHITLRPNGDHYNLVWVSLDGNSQGIRGTCQRPAQAGREAQTFQCFQGIGGSSGIELFHCTTDLRSNAG</sequence>
<keyword evidence="3" id="KW-1185">Reference proteome</keyword>
<reference evidence="2" key="1">
    <citation type="submission" date="2021-03" db="EMBL/GenBank/DDBJ databases">
        <title>Comparative genomics and phylogenomic investigation of the class Geoglossomycetes provide insights into ecological specialization and systematics.</title>
        <authorList>
            <person name="Melie T."/>
            <person name="Pirro S."/>
            <person name="Miller A.N."/>
            <person name="Quandt A."/>
        </authorList>
    </citation>
    <scope>NUCLEOTIDE SEQUENCE</scope>
    <source>
        <strain evidence="2">CAQ_001_2017</strain>
    </source>
</reference>
<organism evidence="2 3">
    <name type="scientific">Trichoglossum hirsutum</name>
    <dbReference type="NCBI Taxonomy" id="265104"/>
    <lineage>
        <taxon>Eukaryota</taxon>
        <taxon>Fungi</taxon>
        <taxon>Dikarya</taxon>
        <taxon>Ascomycota</taxon>
        <taxon>Pezizomycotina</taxon>
        <taxon>Geoglossomycetes</taxon>
        <taxon>Geoglossales</taxon>
        <taxon>Geoglossaceae</taxon>
        <taxon>Trichoglossum</taxon>
    </lineage>
</organism>
<gene>
    <name evidence="2" type="ORF">GP486_000699</name>
</gene>
<keyword evidence="1" id="KW-0732">Signal</keyword>
<evidence type="ECO:0000256" key="1">
    <source>
        <dbReference type="SAM" id="SignalP"/>
    </source>
</evidence>